<dbReference type="EMBL" id="JAHIBW010000004">
    <property type="protein sequence ID" value="KAG7311901.1"/>
    <property type="molecule type" value="Genomic_DNA"/>
</dbReference>
<reference evidence="2 3" key="1">
    <citation type="submission" date="2021-06" db="EMBL/GenBank/DDBJ databases">
        <title>A haploid diamondback moth (Plutella xylostella L.) genome assembly resolves 31 chromosomes and identifies a diamide resistance mutation.</title>
        <authorList>
            <person name="Ward C.M."/>
            <person name="Perry K.D."/>
            <person name="Baker G."/>
            <person name="Powis K."/>
            <person name="Heckel D.G."/>
            <person name="Baxter S.W."/>
        </authorList>
    </citation>
    <scope>NUCLEOTIDE SEQUENCE [LARGE SCALE GENOMIC DNA]</scope>
    <source>
        <strain evidence="2 3">LV</strain>
        <tissue evidence="2">Single pupa</tissue>
    </source>
</reference>
<evidence type="ECO:0000313" key="2">
    <source>
        <dbReference type="EMBL" id="KAG7311901.1"/>
    </source>
</evidence>
<evidence type="ECO:0000313" key="3">
    <source>
        <dbReference type="Proteomes" id="UP000823941"/>
    </source>
</evidence>
<keyword evidence="3" id="KW-1185">Reference proteome</keyword>
<gene>
    <name evidence="2" type="ORF">JYU34_002986</name>
</gene>
<protein>
    <submittedName>
        <fullName evidence="2">Uncharacterized protein</fullName>
    </submittedName>
</protein>
<organism evidence="2 3">
    <name type="scientific">Plutella xylostella</name>
    <name type="common">Diamondback moth</name>
    <name type="synonym">Plutella maculipennis</name>
    <dbReference type="NCBI Taxonomy" id="51655"/>
    <lineage>
        <taxon>Eukaryota</taxon>
        <taxon>Metazoa</taxon>
        <taxon>Ecdysozoa</taxon>
        <taxon>Arthropoda</taxon>
        <taxon>Hexapoda</taxon>
        <taxon>Insecta</taxon>
        <taxon>Pterygota</taxon>
        <taxon>Neoptera</taxon>
        <taxon>Endopterygota</taxon>
        <taxon>Lepidoptera</taxon>
        <taxon>Glossata</taxon>
        <taxon>Ditrysia</taxon>
        <taxon>Yponomeutoidea</taxon>
        <taxon>Plutellidae</taxon>
        <taxon>Plutella</taxon>
    </lineage>
</organism>
<accession>A0ABQ7R3L8</accession>
<comment type="caution">
    <text evidence="2">The sequence shown here is derived from an EMBL/GenBank/DDBJ whole genome shotgun (WGS) entry which is preliminary data.</text>
</comment>
<evidence type="ECO:0000256" key="1">
    <source>
        <dbReference type="SAM" id="MobiDB-lite"/>
    </source>
</evidence>
<feature type="region of interest" description="Disordered" evidence="1">
    <location>
        <begin position="81"/>
        <end position="102"/>
    </location>
</feature>
<name>A0ABQ7R3L8_PLUXY</name>
<feature type="region of interest" description="Disordered" evidence="1">
    <location>
        <begin position="16"/>
        <end position="37"/>
    </location>
</feature>
<proteinExistence type="predicted"/>
<sequence>MDGFMKTIKAVHIEAKEVTPPTNKTSEGPRKTTQDTTMATTANEHLHPDLRPALEEIKLKLGDLANEIHYMKMEARLHLQGTHLQNPHPQRPPVPELLRISN</sequence>
<dbReference type="Proteomes" id="UP000823941">
    <property type="component" value="Chromosome 4"/>
</dbReference>